<evidence type="ECO:0000313" key="5">
    <source>
        <dbReference type="EMBL" id="SNX59274.1"/>
    </source>
</evidence>
<feature type="domain" description="Tyr recombinase" evidence="4">
    <location>
        <begin position="237"/>
        <end position="407"/>
    </location>
</feature>
<dbReference type="InterPro" id="IPR050808">
    <property type="entry name" value="Phage_Integrase"/>
</dbReference>
<sequence length="433" mass="48839">MKWDNFTSERVASFKCKPGAKQSIFWDGKQSGLGLRVTASGTKSYIFQTELHGKTMRITIGNYPAWSISDAQTEAARLKVKTDQGIDPRQEAAEEKAAKQASEAARKAQEAREIVTVGQAWEEYVTARKPLWSELHIRDHDKVMQAGGDARKRSKKLTEPGSLATLAKIRLVDLTPELVTEWAQTEAMTRPTRARLALRLLRAFLNWCGRHSTYKAIVTSNPAQNNDARESLGKAKVKHDVLQREQLLAWFKAIKQIQNPIISAYLQTLLLTGARREEIASLRWQDIDFQWNSLTINDKVEDFRVIPLTPYVANLLSALTRRNEWVFSSPTAASGRLTDPSIAHRKACAIAGLDLTLHGLRRSFASLCEWIEMPAGIAAQIQGHKPQGVREQNYIRRPLDLLRMWHVKIESWILKEAGINFIPTQAGLCVVKK</sequence>
<dbReference type="InterPro" id="IPR011010">
    <property type="entry name" value="DNA_brk_join_enz"/>
</dbReference>
<dbReference type="Gene3D" id="3.30.160.390">
    <property type="entry name" value="Integrase, DNA-binding domain"/>
    <property type="match status" value="1"/>
</dbReference>
<dbReference type="GO" id="GO:0003677">
    <property type="term" value="F:DNA binding"/>
    <property type="evidence" value="ECO:0007669"/>
    <property type="project" value="InterPro"/>
</dbReference>
<dbReference type="Gene3D" id="1.10.443.10">
    <property type="entry name" value="Intergrase catalytic core"/>
    <property type="match status" value="1"/>
</dbReference>
<evidence type="ECO:0000256" key="1">
    <source>
        <dbReference type="ARBA" id="ARBA00008857"/>
    </source>
</evidence>
<gene>
    <name evidence="5" type="ORF">SAMN06296273_0714</name>
</gene>
<accession>A0A285BVG2</accession>
<evidence type="ECO:0000259" key="4">
    <source>
        <dbReference type="PROSITE" id="PS51898"/>
    </source>
</evidence>
<evidence type="ECO:0000313" key="6">
    <source>
        <dbReference type="Proteomes" id="UP000242498"/>
    </source>
</evidence>
<organism evidence="5 6">
    <name type="scientific">Nitrosomonas ureae</name>
    <dbReference type="NCBI Taxonomy" id="44577"/>
    <lineage>
        <taxon>Bacteria</taxon>
        <taxon>Pseudomonadati</taxon>
        <taxon>Pseudomonadota</taxon>
        <taxon>Betaproteobacteria</taxon>
        <taxon>Nitrosomonadales</taxon>
        <taxon>Nitrosomonadaceae</taxon>
        <taxon>Nitrosomonas</taxon>
    </lineage>
</organism>
<dbReference type="Pfam" id="PF13356">
    <property type="entry name" value="Arm-DNA-bind_3"/>
    <property type="match status" value="1"/>
</dbReference>
<evidence type="ECO:0000256" key="2">
    <source>
        <dbReference type="ARBA" id="ARBA00022908"/>
    </source>
</evidence>
<protein>
    <submittedName>
        <fullName evidence="5">Site-specific recombinase XerD</fullName>
    </submittedName>
</protein>
<dbReference type="PROSITE" id="PS51898">
    <property type="entry name" value="TYR_RECOMBINASE"/>
    <property type="match status" value="1"/>
</dbReference>
<dbReference type="RefSeq" id="WP_096292038.1">
    <property type="nucleotide sequence ID" value="NZ_LT907782.1"/>
</dbReference>
<dbReference type="EMBL" id="LT907782">
    <property type="protein sequence ID" value="SNX59274.1"/>
    <property type="molecule type" value="Genomic_DNA"/>
</dbReference>
<dbReference type="InterPro" id="IPR013762">
    <property type="entry name" value="Integrase-like_cat_sf"/>
</dbReference>
<dbReference type="GO" id="GO:0015074">
    <property type="term" value="P:DNA integration"/>
    <property type="evidence" value="ECO:0007669"/>
    <property type="project" value="UniProtKB-KW"/>
</dbReference>
<dbReference type="InterPro" id="IPR025166">
    <property type="entry name" value="Integrase_DNA_bind_dom"/>
</dbReference>
<dbReference type="SUPFAM" id="SSF56349">
    <property type="entry name" value="DNA breaking-rejoining enzymes"/>
    <property type="match status" value="1"/>
</dbReference>
<dbReference type="GO" id="GO:0006310">
    <property type="term" value="P:DNA recombination"/>
    <property type="evidence" value="ECO:0007669"/>
    <property type="project" value="UniProtKB-KW"/>
</dbReference>
<dbReference type="PANTHER" id="PTHR30629:SF6">
    <property type="entry name" value="PROPHAGE INTEGRASE INTA-RELATED"/>
    <property type="match status" value="1"/>
</dbReference>
<dbReference type="InterPro" id="IPR002104">
    <property type="entry name" value="Integrase_catalytic"/>
</dbReference>
<evidence type="ECO:0000256" key="3">
    <source>
        <dbReference type="ARBA" id="ARBA00023172"/>
    </source>
</evidence>
<keyword evidence="3" id="KW-0233">DNA recombination</keyword>
<name>A0A285BVG2_9PROT</name>
<keyword evidence="2" id="KW-0229">DNA integration</keyword>
<proteinExistence type="inferred from homology"/>
<reference evidence="5 6" key="1">
    <citation type="submission" date="2017-08" db="EMBL/GenBank/DDBJ databases">
        <authorList>
            <person name="de Groot N.N."/>
        </authorList>
    </citation>
    <scope>NUCLEOTIDE SEQUENCE [LARGE SCALE GENOMIC DNA]</scope>
    <source>
        <strain evidence="5 6">Nm15</strain>
    </source>
</reference>
<dbReference type="InterPro" id="IPR038488">
    <property type="entry name" value="Integrase_DNA-bd_sf"/>
</dbReference>
<comment type="similarity">
    <text evidence="1">Belongs to the 'phage' integrase family.</text>
</comment>
<dbReference type="PANTHER" id="PTHR30629">
    <property type="entry name" value="PROPHAGE INTEGRASE"/>
    <property type="match status" value="1"/>
</dbReference>
<dbReference type="AlphaFoldDB" id="A0A285BVG2"/>
<dbReference type="Pfam" id="PF00589">
    <property type="entry name" value="Phage_integrase"/>
    <property type="match status" value="1"/>
</dbReference>
<dbReference type="Proteomes" id="UP000242498">
    <property type="component" value="Chromosome I"/>
</dbReference>
<dbReference type="OrthoDB" id="8556969at2"/>